<gene>
    <name evidence="2" type="ORF">CDN99_24540</name>
</gene>
<dbReference type="EMBL" id="NIOF01000016">
    <property type="protein sequence ID" value="OWQ84461.1"/>
    <property type="molecule type" value="Genomic_DNA"/>
</dbReference>
<dbReference type="PANTHER" id="PTHR15323">
    <property type="entry name" value="D123 PROTEIN"/>
    <property type="match status" value="1"/>
</dbReference>
<evidence type="ECO:0000313" key="2">
    <source>
        <dbReference type="EMBL" id="OWQ84461.1"/>
    </source>
</evidence>
<keyword evidence="3" id="KW-1185">Reference proteome</keyword>
<dbReference type="PANTHER" id="PTHR15323:SF6">
    <property type="entry name" value="CELL DIVISION CYCLE PROTEIN 123 HOMOLOG"/>
    <property type="match status" value="1"/>
</dbReference>
<dbReference type="AlphaFoldDB" id="A0A246IW63"/>
<sequence>MTIAVGMPPAFYDYCKPTLPSEWSEDLLSHSFETRFIYLDGAQVDLLRHGPLWRGPVWGYTDPAASALIDKLEPAFEAFGAEAFVRTQWRSPKDSSLFQRLKGRFPSPWMAMLALRESRRCQEDVAMLASVRVLPILVVRRWVPIEPWAEFRCFIRDRRLIGITHLRNQPSLPPAVRARAGVLHRLIAEYSRTWMDLLPRDSVVADIVAPDWDGRVLDDAAPPRLVLAELNPWHAMTDAGWFDWRRPDDFDGSLRCN</sequence>
<accession>A0A246IW63</accession>
<evidence type="ECO:0000313" key="3">
    <source>
        <dbReference type="Proteomes" id="UP000197468"/>
    </source>
</evidence>
<evidence type="ECO:0000256" key="1">
    <source>
        <dbReference type="ARBA" id="ARBA00011047"/>
    </source>
</evidence>
<dbReference type="Pfam" id="PF07065">
    <property type="entry name" value="D123"/>
    <property type="match status" value="1"/>
</dbReference>
<name>A0A246IW63_9BURK</name>
<dbReference type="OrthoDB" id="9150362at2"/>
<proteinExistence type="inferred from homology"/>
<dbReference type="GO" id="GO:0005737">
    <property type="term" value="C:cytoplasm"/>
    <property type="evidence" value="ECO:0007669"/>
    <property type="project" value="TreeGrafter"/>
</dbReference>
<organism evidence="2 3">
    <name type="scientific">Roseateles aquatilis</name>
    <dbReference type="NCBI Taxonomy" id="431061"/>
    <lineage>
        <taxon>Bacteria</taxon>
        <taxon>Pseudomonadati</taxon>
        <taxon>Pseudomonadota</taxon>
        <taxon>Betaproteobacteria</taxon>
        <taxon>Burkholderiales</taxon>
        <taxon>Sphaerotilaceae</taxon>
        <taxon>Roseateles</taxon>
    </lineage>
</organism>
<dbReference type="InterPro" id="IPR009772">
    <property type="entry name" value="CDC123"/>
</dbReference>
<reference evidence="2 3" key="1">
    <citation type="journal article" date="2008" name="Int. J. Syst. Evol. Microbiol.">
        <title>Description of Roseateles aquatilis sp. nov. and Roseateles terrae sp. nov., in the class Betaproteobacteria, and emended description of the genus Roseateles.</title>
        <authorList>
            <person name="Gomila M."/>
            <person name="Bowien B."/>
            <person name="Falsen E."/>
            <person name="Moore E.R."/>
            <person name="Lalucat J."/>
        </authorList>
    </citation>
    <scope>NUCLEOTIDE SEQUENCE [LARGE SCALE GENOMIC DNA]</scope>
    <source>
        <strain evidence="2 3">CCUG 48205</strain>
    </source>
</reference>
<dbReference type="RefSeq" id="WP_088387764.1">
    <property type="nucleotide sequence ID" value="NZ_NIOF01000016.1"/>
</dbReference>
<protein>
    <submittedName>
        <fullName evidence="2">Uncharacterized protein</fullName>
    </submittedName>
</protein>
<comment type="caution">
    <text evidence="2">The sequence shown here is derived from an EMBL/GenBank/DDBJ whole genome shotgun (WGS) entry which is preliminary data.</text>
</comment>
<dbReference type="Proteomes" id="UP000197468">
    <property type="component" value="Unassembled WGS sequence"/>
</dbReference>
<comment type="similarity">
    <text evidence="1">Belongs to the CDC123 family.</text>
</comment>